<evidence type="ECO:0000313" key="3">
    <source>
        <dbReference type="EMBL" id="KAF8898110.1"/>
    </source>
</evidence>
<feature type="non-terminal residue" evidence="3">
    <location>
        <position position="139"/>
    </location>
</feature>
<evidence type="ECO:0000259" key="2">
    <source>
        <dbReference type="Pfam" id="PF20153"/>
    </source>
</evidence>
<feature type="domain" description="DUF6535" evidence="2">
    <location>
        <begin position="1"/>
        <end position="133"/>
    </location>
</feature>
<feature type="transmembrane region" description="Helical" evidence="1">
    <location>
        <begin position="26"/>
        <end position="48"/>
    </location>
</feature>
<dbReference type="EMBL" id="JADNYJ010000055">
    <property type="protein sequence ID" value="KAF8898110.1"/>
    <property type="molecule type" value="Genomic_DNA"/>
</dbReference>
<keyword evidence="4" id="KW-1185">Reference proteome</keyword>
<name>A0A9P5NJD0_GYMJU</name>
<dbReference type="Proteomes" id="UP000724874">
    <property type="component" value="Unassembled WGS sequence"/>
</dbReference>
<keyword evidence="1" id="KW-0472">Membrane</keyword>
<evidence type="ECO:0000256" key="1">
    <source>
        <dbReference type="SAM" id="Phobius"/>
    </source>
</evidence>
<dbReference type="Pfam" id="PF20153">
    <property type="entry name" value="DUF6535"/>
    <property type="match status" value="1"/>
</dbReference>
<dbReference type="OrthoDB" id="2756178at2759"/>
<proteinExistence type="predicted"/>
<feature type="non-terminal residue" evidence="3">
    <location>
        <position position="1"/>
    </location>
</feature>
<accession>A0A9P5NJD0</accession>
<evidence type="ECO:0000313" key="4">
    <source>
        <dbReference type="Proteomes" id="UP000724874"/>
    </source>
</evidence>
<keyword evidence="1" id="KW-0812">Transmembrane</keyword>
<dbReference type="AlphaFoldDB" id="A0A9P5NJD0"/>
<sequence>WEKLLNPLLEKDRVQCEAWKDEVQNLLIFAGLFSAVLSAFVVVSYPTLQPDQNETMISLLARIATRLDNPLNATLSADPVNPALFSNAPTPSSIRINAFWFISLVLSLTAALIGIISLQWLREHQQYPSSIPARQKFAL</sequence>
<feature type="transmembrane region" description="Helical" evidence="1">
    <location>
        <begin position="98"/>
        <end position="121"/>
    </location>
</feature>
<comment type="caution">
    <text evidence="3">The sequence shown here is derived from an EMBL/GenBank/DDBJ whole genome shotgun (WGS) entry which is preliminary data.</text>
</comment>
<reference evidence="3" key="1">
    <citation type="submission" date="2020-11" db="EMBL/GenBank/DDBJ databases">
        <authorList>
            <consortium name="DOE Joint Genome Institute"/>
            <person name="Ahrendt S."/>
            <person name="Riley R."/>
            <person name="Andreopoulos W."/>
            <person name="LaButti K."/>
            <person name="Pangilinan J."/>
            <person name="Ruiz-duenas F.J."/>
            <person name="Barrasa J.M."/>
            <person name="Sanchez-Garcia M."/>
            <person name="Camarero S."/>
            <person name="Miyauchi S."/>
            <person name="Serrano A."/>
            <person name="Linde D."/>
            <person name="Babiker R."/>
            <person name="Drula E."/>
            <person name="Ayuso-Fernandez I."/>
            <person name="Pacheco R."/>
            <person name="Padilla G."/>
            <person name="Ferreira P."/>
            <person name="Barriuso J."/>
            <person name="Kellner H."/>
            <person name="Castanera R."/>
            <person name="Alfaro M."/>
            <person name="Ramirez L."/>
            <person name="Pisabarro A.G."/>
            <person name="Kuo A."/>
            <person name="Tritt A."/>
            <person name="Lipzen A."/>
            <person name="He G."/>
            <person name="Yan M."/>
            <person name="Ng V."/>
            <person name="Cullen D."/>
            <person name="Martin F."/>
            <person name="Rosso M.-N."/>
            <person name="Henrissat B."/>
            <person name="Hibbett D."/>
            <person name="Martinez A.T."/>
            <person name="Grigoriev I.V."/>
        </authorList>
    </citation>
    <scope>NUCLEOTIDE SEQUENCE</scope>
    <source>
        <strain evidence="3">AH 44721</strain>
    </source>
</reference>
<organism evidence="3 4">
    <name type="scientific">Gymnopilus junonius</name>
    <name type="common">Spectacular rustgill mushroom</name>
    <name type="synonym">Gymnopilus spectabilis subsp. junonius</name>
    <dbReference type="NCBI Taxonomy" id="109634"/>
    <lineage>
        <taxon>Eukaryota</taxon>
        <taxon>Fungi</taxon>
        <taxon>Dikarya</taxon>
        <taxon>Basidiomycota</taxon>
        <taxon>Agaricomycotina</taxon>
        <taxon>Agaricomycetes</taxon>
        <taxon>Agaricomycetidae</taxon>
        <taxon>Agaricales</taxon>
        <taxon>Agaricineae</taxon>
        <taxon>Hymenogastraceae</taxon>
        <taxon>Gymnopilus</taxon>
    </lineage>
</organism>
<gene>
    <name evidence="3" type="ORF">CPB84DRAFT_1633457</name>
</gene>
<keyword evidence="1" id="KW-1133">Transmembrane helix</keyword>
<dbReference type="InterPro" id="IPR045338">
    <property type="entry name" value="DUF6535"/>
</dbReference>
<protein>
    <recommendedName>
        <fullName evidence="2">DUF6535 domain-containing protein</fullName>
    </recommendedName>
</protein>